<accession>A0AAD1HW35</accession>
<feature type="region of interest" description="Disordered" evidence="1">
    <location>
        <begin position="36"/>
        <end position="101"/>
    </location>
</feature>
<feature type="compositionally biased region" description="Basic and acidic residues" evidence="1">
    <location>
        <begin position="82"/>
        <end position="101"/>
    </location>
</feature>
<organism evidence="2 3">
    <name type="scientific">Mycolicibacter terrae</name>
    <dbReference type="NCBI Taxonomy" id="1788"/>
    <lineage>
        <taxon>Bacteria</taxon>
        <taxon>Bacillati</taxon>
        <taxon>Actinomycetota</taxon>
        <taxon>Actinomycetes</taxon>
        <taxon>Mycobacteriales</taxon>
        <taxon>Mycobacteriaceae</taxon>
        <taxon>Mycolicibacter</taxon>
    </lineage>
</organism>
<evidence type="ECO:0000256" key="1">
    <source>
        <dbReference type="SAM" id="MobiDB-lite"/>
    </source>
</evidence>
<keyword evidence="3" id="KW-1185">Reference proteome</keyword>
<dbReference type="AlphaFoldDB" id="A0AAD1HW35"/>
<evidence type="ECO:0000313" key="3">
    <source>
        <dbReference type="Proteomes" id="UP000467636"/>
    </source>
</evidence>
<dbReference type="Proteomes" id="UP000467636">
    <property type="component" value="Chromosome"/>
</dbReference>
<protein>
    <submittedName>
        <fullName evidence="2">Uncharacterized protein</fullName>
    </submittedName>
</protein>
<proteinExistence type="predicted"/>
<evidence type="ECO:0000313" key="2">
    <source>
        <dbReference type="EMBL" id="BBX21588.1"/>
    </source>
</evidence>
<sequence>MTSMTTGTLAAEVLDEAECVVRAEWLRLYTAATPEHCDAGAHRLPVSRPRPPKLAVRSAEPRRRGAPPPSGRDGRAGGAVTREVRPTQRSPPERHRTGPRV</sequence>
<gene>
    <name evidence="2" type="ORF">MTER_09990</name>
</gene>
<name>A0AAD1HW35_9MYCO</name>
<dbReference type="EMBL" id="AP022564">
    <property type="protein sequence ID" value="BBX21588.1"/>
    <property type="molecule type" value="Genomic_DNA"/>
</dbReference>
<reference evidence="2 3" key="1">
    <citation type="journal article" date="2019" name="Emerg. Microbes Infect.">
        <title>Comprehensive subspecies identification of 175 nontuberculous mycobacteria species based on 7547 genomic profiles.</title>
        <authorList>
            <person name="Matsumoto Y."/>
            <person name="Kinjo T."/>
            <person name="Motooka D."/>
            <person name="Nabeya D."/>
            <person name="Jung N."/>
            <person name="Uechi K."/>
            <person name="Horii T."/>
            <person name="Iida T."/>
            <person name="Fujita J."/>
            <person name="Nakamura S."/>
        </authorList>
    </citation>
    <scope>NUCLEOTIDE SEQUENCE [LARGE SCALE GENOMIC DNA]</scope>
    <source>
        <strain evidence="2 3">JCM 12143</strain>
    </source>
</reference>